<keyword evidence="6" id="KW-0812">Transmembrane</keyword>
<proteinExistence type="predicted"/>
<evidence type="ECO:0000313" key="8">
    <source>
        <dbReference type="EMBL" id="OBT98534.2"/>
    </source>
</evidence>
<dbReference type="CDD" id="cd00067">
    <property type="entry name" value="GAL4"/>
    <property type="match status" value="1"/>
</dbReference>
<name>A0A1B8GRR6_9PEZI</name>
<dbReference type="STRING" id="342668.A0A1B8GRR6"/>
<keyword evidence="3" id="KW-0804">Transcription</keyword>
<dbReference type="InterPro" id="IPR007219">
    <property type="entry name" value="XnlR_reg_dom"/>
</dbReference>
<dbReference type="CDD" id="cd12148">
    <property type="entry name" value="fungal_TF_MHR"/>
    <property type="match status" value="1"/>
</dbReference>
<evidence type="ECO:0000259" key="7">
    <source>
        <dbReference type="PROSITE" id="PS50048"/>
    </source>
</evidence>
<keyword evidence="6" id="KW-1133">Transmembrane helix</keyword>
<dbReference type="InterPro" id="IPR036864">
    <property type="entry name" value="Zn2-C6_fun-type_DNA-bd_sf"/>
</dbReference>
<keyword evidence="4" id="KW-0539">Nucleus</keyword>
<dbReference type="GO" id="GO:0000435">
    <property type="term" value="P:positive regulation of transcription from RNA polymerase II promoter by galactose"/>
    <property type="evidence" value="ECO:0007669"/>
    <property type="project" value="TreeGrafter"/>
</dbReference>
<feature type="region of interest" description="Disordered" evidence="5">
    <location>
        <begin position="72"/>
        <end position="101"/>
    </location>
</feature>
<dbReference type="InterPro" id="IPR001138">
    <property type="entry name" value="Zn2Cys6_DnaBD"/>
</dbReference>
<feature type="domain" description="Zn(2)-C6 fungal-type" evidence="7">
    <location>
        <begin position="19"/>
        <end position="48"/>
    </location>
</feature>
<evidence type="ECO:0000256" key="4">
    <source>
        <dbReference type="ARBA" id="ARBA00023242"/>
    </source>
</evidence>
<dbReference type="SUPFAM" id="SSF57701">
    <property type="entry name" value="Zn2/Cys6 DNA-binding domain"/>
    <property type="match status" value="1"/>
</dbReference>
<dbReference type="EMBL" id="KV460216">
    <property type="protein sequence ID" value="OBT98534.2"/>
    <property type="molecule type" value="Genomic_DNA"/>
</dbReference>
<evidence type="ECO:0000256" key="1">
    <source>
        <dbReference type="ARBA" id="ARBA00022723"/>
    </source>
</evidence>
<dbReference type="PANTHER" id="PTHR47424:SF9">
    <property type="entry name" value="TAH-2"/>
    <property type="match status" value="1"/>
</dbReference>
<feature type="compositionally biased region" description="Polar residues" evidence="5">
    <location>
        <begin position="89"/>
        <end position="101"/>
    </location>
</feature>
<dbReference type="GO" id="GO:0000981">
    <property type="term" value="F:DNA-binding transcription factor activity, RNA polymerase II-specific"/>
    <property type="evidence" value="ECO:0007669"/>
    <property type="project" value="InterPro"/>
</dbReference>
<keyword evidence="9" id="KW-1185">Reference proteome</keyword>
<feature type="region of interest" description="Disordered" evidence="5">
    <location>
        <begin position="680"/>
        <end position="730"/>
    </location>
</feature>
<dbReference type="Proteomes" id="UP000091956">
    <property type="component" value="Unassembled WGS sequence"/>
</dbReference>
<evidence type="ECO:0000256" key="3">
    <source>
        <dbReference type="ARBA" id="ARBA00023163"/>
    </source>
</evidence>
<dbReference type="Pfam" id="PF04082">
    <property type="entry name" value="Fungal_trans"/>
    <property type="match status" value="1"/>
</dbReference>
<dbReference type="GO" id="GO:0005634">
    <property type="term" value="C:nucleus"/>
    <property type="evidence" value="ECO:0007669"/>
    <property type="project" value="TreeGrafter"/>
</dbReference>
<accession>A0A1B8GRR6</accession>
<organism evidence="8 9">
    <name type="scientific">Pseudogymnoascus verrucosus</name>
    <dbReference type="NCBI Taxonomy" id="342668"/>
    <lineage>
        <taxon>Eukaryota</taxon>
        <taxon>Fungi</taxon>
        <taxon>Dikarya</taxon>
        <taxon>Ascomycota</taxon>
        <taxon>Pezizomycotina</taxon>
        <taxon>Leotiomycetes</taxon>
        <taxon>Thelebolales</taxon>
        <taxon>Thelebolaceae</taxon>
        <taxon>Pseudogymnoascus</taxon>
    </lineage>
</organism>
<evidence type="ECO:0000256" key="6">
    <source>
        <dbReference type="SAM" id="Phobius"/>
    </source>
</evidence>
<protein>
    <recommendedName>
        <fullName evidence="7">Zn(2)-C6 fungal-type domain-containing protein</fullName>
    </recommendedName>
</protein>
<dbReference type="GO" id="GO:0006351">
    <property type="term" value="P:DNA-templated transcription"/>
    <property type="evidence" value="ECO:0007669"/>
    <property type="project" value="InterPro"/>
</dbReference>
<dbReference type="SMART" id="SM00066">
    <property type="entry name" value="GAL4"/>
    <property type="match status" value="1"/>
</dbReference>
<dbReference type="PROSITE" id="PS50048">
    <property type="entry name" value="ZN2_CY6_FUNGAL_2"/>
    <property type="match status" value="1"/>
</dbReference>
<feature type="transmembrane region" description="Helical" evidence="6">
    <location>
        <begin position="584"/>
        <end position="604"/>
    </location>
</feature>
<dbReference type="SMART" id="SM00906">
    <property type="entry name" value="Fungal_trans"/>
    <property type="match status" value="1"/>
</dbReference>
<evidence type="ECO:0000256" key="5">
    <source>
        <dbReference type="SAM" id="MobiDB-lite"/>
    </source>
</evidence>
<dbReference type="AlphaFoldDB" id="A0A1B8GRR6"/>
<dbReference type="GeneID" id="28836886"/>
<evidence type="ECO:0000313" key="9">
    <source>
        <dbReference type="Proteomes" id="UP000091956"/>
    </source>
</evidence>
<dbReference type="GO" id="GO:0000978">
    <property type="term" value="F:RNA polymerase II cis-regulatory region sequence-specific DNA binding"/>
    <property type="evidence" value="ECO:0007669"/>
    <property type="project" value="TreeGrafter"/>
</dbReference>
<dbReference type="Pfam" id="PF00172">
    <property type="entry name" value="Zn_clus"/>
    <property type="match status" value="1"/>
</dbReference>
<keyword evidence="1" id="KW-0479">Metal-binding</keyword>
<dbReference type="Gene3D" id="4.10.240.10">
    <property type="entry name" value="Zn(2)-C6 fungal-type DNA-binding domain"/>
    <property type="match status" value="1"/>
</dbReference>
<dbReference type="PANTHER" id="PTHR47424">
    <property type="entry name" value="REGULATORY PROTEIN GAL4"/>
    <property type="match status" value="1"/>
</dbReference>
<dbReference type="GO" id="GO:0008270">
    <property type="term" value="F:zinc ion binding"/>
    <property type="evidence" value="ECO:0007669"/>
    <property type="project" value="InterPro"/>
</dbReference>
<reference evidence="9" key="2">
    <citation type="journal article" date="2018" name="Nat. Commun.">
        <title>Extreme sensitivity to ultraviolet light in the fungal pathogen causing white-nose syndrome of bats.</title>
        <authorList>
            <person name="Palmer J.M."/>
            <person name="Drees K.P."/>
            <person name="Foster J.T."/>
            <person name="Lindner D.L."/>
        </authorList>
    </citation>
    <scope>NUCLEOTIDE SEQUENCE [LARGE SCALE GENOMIC DNA]</scope>
    <source>
        <strain evidence="9">UAMH 10579</strain>
    </source>
</reference>
<gene>
    <name evidence="8" type="ORF">VE01_03500</name>
</gene>
<keyword evidence="2" id="KW-0805">Transcription regulation</keyword>
<evidence type="ECO:0000256" key="2">
    <source>
        <dbReference type="ARBA" id="ARBA00023015"/>
    </source>
</evidence>
<reference evidence="8 9" key="1">
    <citation type="submission" date="2016-03" db="EMBL/GenBank/DDBJ databases">
        <title>Comparative genomics of Pseudogymnoascus destructans, the fungus causing white-nose syndrome of bats.</title>
        <authorList>
            <person name="Palmer J.M."/>
            <person name="Drees K.P."/>
            <person name="Foster J.T."/>
            <person name="Lindner D.L."/>
        </authorList>
    </citation>
    <scope>NUCLEOTIDE SEQUENCE [LARGE SCALE GENOMIC DNA]</scope>
    <source>
        <strain evidence="8 9">UAMH 10579</strain>
    </source>
</reference>
<keyword evidence="6" id="KW-0472">Membrane</keyword>
<sequence>MAGEPRSSDGGPRRRTKKACVTCQEKKLKCSGLQPCTACSSRSTQCTYADIPRDRARIHTRQQRYGRNLQSTQAHGHLYPRASPKLPLPQNQGSNIPPRTPQFQNERYIRTESQVTSSKMLRPMNEAPAATGDVMESTSVANSEGQRLGEQLRMLQDGKGRLLYLGDSASLSYLDTIRKLVESTIGPCNFTNDVHKGKLVEGSISTGLTPTYVLPDKEAADFLLESFFSNTVGTILIFDREAFTQEVQSIYDNPLQTKQSRLSILNLVFAVGLQLMTSSDVSSPHGRQILERLDGGSVSRAEMFYVNATHLNDPVSGFEDGDITSIQALLLVTVFMLTVAKRNAAWAYLGMAIRSAYALGLHRKRSDFSFTAPEQRVRRNVWRSLYVMDCFLSAMLGRPNGIHCRDATDSLAAGSDFGDLWTSSDDTLELASISASVRASCLVGDILSNIYADRKISTELAHAISNKFQACKDSLPTFLHWQNIDLPDEDPKATLAQLHVNLNYFHGIILLTRPFLLQRVSDEIRALRETDGGLLSRQTHELPETDSAKSAPFQAACVRSALYTINAVQAALLKRALPRRDPFVIYWLFTAALIICTNGFCAVYHDIDNKHAMYTALNLHRHFGAVDPLARRFLDILIAFSEAIEQDTIPCAVPTGSKSKQEAIFSALFGAMHYGAKPGYVDDSAQPQTGGSRGANDLSRNQPGGIGFHSEMGQGNGQQIPLEPDSPHVSPPDYSLDFDAFLMNVTQDPYQQDLWTPLYGITDTS</sequence>
<dbReference type="RefSeq" id="XP_059319866.1">
    <property type="nucleotide sequence ID" value="XM_059463535.1"/>
</dbReference>
<dbReference type="InterPro" id="IPR051127">
    <property type="entry name" value="Fungal_SecMet_Regulators"/>
</dbReference>